<gene>
    <name evidence="6" type="ORF">GHN94_23615</name>
</gene>
<dbReference type="PROSITE" id="PS00012">
    <property type="entry name" value="PHOSPHOPANTETHEINE"/>
    <property type="match status" value="1"/>
</dbReference>
<dbReference type="SUPFAM" id="SSF52777">
    <property type="entry name" value="CoA-dependent acyltransferases"/>
    <property type="match status" value="1"/>
</dbReference>
<dbReference type="InterPro" id="IPR001242">
    <property type="entry name" value="Condensation_dom"/>
</dbReference>
<dbReference type="Gene3D" id="3.40.50.980">
    <property type="match status" value="2"/>
</dbReference>
<dbReference type="PROSITE" id="PS50075">
    <property type="entry name" value="CARRIER"/>
    <property type="match status" value="1"/>
</dbReference>
<keyword evidence="3" id="KW-0597">Phosphoprotein</keyword>
<comment type="cofactor">
    <cofactor evidence="1">
        <name>pantetheine 4'-phosphate</name>
        <dbReference type="ChEBI" id="CHEBI:47942"/>
    </cofactor>
</comment>
<dbReference type="InterPro" id="IPR025110">
    <property type="entry name" value="AMP-bd_C"/>
</dbReference>
<dbReference type="InterPro" id="IPR006162">
    <property type="entry name" value="Ppantetheine_attach_site"/>
</dbReference>
<evidence type="ECO:0000256" key="3">
    <source>
        <dbReference type="ARBA" id="ARBA00022553"/>
    </source>
</evidence>
<dbReference type="RefSeq" id="WP_153427764.1">
    <property type="nucleotide sequence ID" value="NZ_WIWP01000120.1"/>
</dbReference>
<comment type="caution">
    <text evidence="6">The sequence shown here is derived from an EMBL/GenBank/DDBJ whole genome shotgun (WGS) entry which is preliminary data.</text>
</comment>
<dbReference type="PANTHER" id="PTHR45527">
    <property type="entry name" value="NONRIBOSOMAL PEPTIDE SYNTHETASE"/>
    <property type="match status" value="1"/>
</dbReference>
<evidence type="ECO:0000313" key="7">
    <source>
        <dbReference type="Proteomes" id="UP000713985"/>
    </source>
</evidence>
<evidence type="ECO:0000256" key="4">
    <source>
        <dbReference type="SAM" id="MobiDB-lite"/>
    </source>
</evidence>
<dbReference type="Proteomes" id="UP000713985">
    <property type="component" value="Unassembled WGS sequence"/>
</dbReference>
<dbReference type="Gene3D" id="3.30.559.10">
    <property type="entry name" value="Chloramphenicol acetyltransferase-like domain"/>
    <property type="match status" value="1"/>
</dbReference>
<dbReference type="InterPro" id="IPR036736">
    <property type="entry name" value="ACP-like_sf"/>
</dbReference>
<evidence type="ECO:0000313" key="6">
    <source>
        <dbReference type="EMBL" id="MQT28782.1"/>
    </source>
</evidence>
<dbReference type="Gene3D" id="3.30.559.30">
    <property type="entry name" value="Nonribosomal peptide synthetase, condensation domain"/>
    <property type="match status" value="1"/>
</dbReference>
<dbReference type="InterPro" id="IPR020845">
    <property type="entry name" value="AMP-binding_CS"/>
</dbReference>
<dbReference type="NCBIfam" id="TIGR01733">
    <property type="entry name" value="AA-adenyl-dom"/>
    <property type="match status" value="1"/>
</dbReference>
<accession>A0ABW9PNR9</accession>
<dbReference type="InterPro" id="IPR009081">
    <property type="entry name" value="PP-bd_ACP"/>
</dbReference>
<dbReference type="PANTHER" id="PTHR45527:SF1">
    <property type="entry name" value="FATTY ACID SYNTHASE"/>
    <property type="match status" value="1"/>
</dbReference>
<dbReference type="Pfam" id="PF13193">
    <property type="entry name" value="AMP-binding_C"/>
    <property type="match status" value="1"/>
</dbReference>
<feature type="non-terminal residue" evidence="6">
    <location>
        <position position="1"/>
    </location>
</feature>
<dbReference type="InterPro" id="IPR023213">
    <property type="entry name" value="CAT-like_dom_sf"/>
</dbReference>
<dbReference type="PROSITE" id="PS00455">
    <property type="entry name" value="AMP_BINDING"/>
    <property type="match status" value="1"/>
</dbReference>
<evidence type="ECO:0000256" key="1">
    <source>
        <dbReference type="ARBA" id="ARBA00001957"/>
    </source>
</evidence>
<dbReference type="Gene3D" id="2.30.38.10">
    <property type="entry name" value="Luciferase, Domain 3"/>
    <property type="match status" value="1"/>
</dbReference>
<dbReference type="InterPro" id="IPR045851">
    <property type="entry name" value="AMP-bd_C_sf"/>
</dbReference>
<sequence length="957" mass="103873">SVAFGATVAGRPTQLAGAQDMLGLFINTLPVIQTLDPQQALGDWLRQLQDYNLAIRDFEHTPLADIQRWAGQGGQGLFDSIIVFENHPVDRALRGEQDGELKFAEVGSGGVTNFPMDLMVSATEQGLEVEYLYLRERFTADQVERIRAQLEGLLAQLPLDAACLIGDIGLPGAQVQVPQDATPVADLLHRFAAQVAQQPHATALLCDGRELSYAALNTQADALAVQLQAQGIGPEQLVAVALPRSEQTLVAFLAVLKAGAAYLPLDLDYPAERLTFMLGDSGASLLLCHSDVDQRVRFSAATPRLLLDQLQPLAATPQPVPALAGHLAYLIYTSGSTGQPKGVAVAREPIARHCQGIIELYELTPASRELHFMSFAFDGAQERWLSVLLAGGSLVIRDDTLWTPEQTLQVLHEQRVTVACFPPAYLQQLAEVALTQGTPPAVHTYCFGGDAVPDASFELVKRALLPKRLVNGYGPTETVVTPLLWRAEVTENCDAAYAPIGRSVAGRGVYVLDADMNPLPVGVSGELYLGGECLARGYHRQPGLSAERFVPDPFNAGGGRMYRTGDRVRLRECGLVDYLGRLDQQVKIRGFRIELGEIEARLRQCEGVQDAAVKVLESATGKQLVGYVVAAPNAGLERALKEHLQAQLPDYMVPTHIVALARFPLSANGKLDRRALPEPQLAQGQYRAPRNALEQALAVIWQEVLGLEQVGIDDNFFELGGDSLQVLKVISRVRNQPQLGISLKLRDLMQKPCIAELSGFEPPVSARSPDPLLALNSRVNHVPPLFCLHAGFGTVFDYEPLARKLDGRRSVYGVQCRMLLDPQWQDESLQGMAQAYAERIRQQQASGPYYLLGWSLGGALTLLVAQALEAQGQQVAFAGLVDSYVAGTAQASDEREDVQDFLRFVLGLSEAEAQTVVGDAGAEAAIAAAMAKKSQPRWSSMSMKKDKPSPGLERVRL</sequence>
<dbReference type="SUPFAM" id="SSF56801">
    <property type="entry name" value="Acetyl-CoA synthetase-like"/>
    <property type="match status" value="1"/>
</dbReference>
<proteinExistence type="predicted"/>
<feature type="region of interest" description="Disordered" evidence="4">
    <location>
        <begin position="935"/>
        <end position="957"/>
    </location>
</feature>
<dbReference type="InterPro" id="IPR001031">
    <property type="entry name" value="Thioesterase"/>
</dbReference>
<dbReference type="Pfam" id="PF00501">
    <property type="entry name" value="AMP-binding"/>
    <property type="match status" value="1"/>
</dbReference>
<dbReference type="CDD" id="cd17649">
    <property type="entry name" value="A_NRPS_PvdJ-like"/>
    <property type="match status" value="1"/>
</dbReference>
<dbReference type="Pfam" id="PF00550">
    <property type="entry name" value="PP-binding"/>
    <property type="match status" value="1"/>
</dbReference>
<dbReference type="InterPro" id="IPR000873">
    <property type="entry name" value="AMP-dep_synth/lig_dom"/>
</dbReference>
<reference evidence="6 7" key="1">
    <citation type="submission" date="2019-10" db="EMBL/GenBank/DDBJ databases">
        <title>Evaluation of single-gene subtyping targets for Pseudomonas.</title>
        <authorList>
            <person name="Reichler S.J."/>
            <person name="Orsi R.H."/>
            <person name="Wiedmann M."/>
            <person name="Martin N.H."/>
            <person name="Murphy S.I."/>
        </authorList>
    </citation>
    <scope>NUCLEOTIDE SEQUENCE [LARGE SCALE GENOMIC DNA]</scope>
    <source>
        <strain evidence="6 7">FSL R10-0802</strain>
    </source>
</reference>
<feature type="non-terminal residue" evidence="6">
    <location>
        <position position="957"/>
    </location>
</feature>
<dbReference type="InterPro" id="IPR029058">
    <property type="entry name" value="AB_hydrolase_fold"/>
</dbReference>
<keyword evidence="2" id="KW-0596">Phosphopantetheine</keyword>
<feature type="compositionally biased region" description="Basic and acidic residues" evidence="4">
    <location>
        <begin position="943"/>
        <end position="957"/>
    </location>
</feature>
<protein>
    <submittedName>
        <fullName evidence="6">Amino acid adenylation domain-containing protein</fullName>
    </submittedName>
</protein>
<name>A0ABW9PNR9_9PSED</name>
<evidence type="ECO:0000256" key="2">
    <source>
        <dbReference type="ARBA" id="ARBA00022450"/>
    </source>
</evidence>
<dbReference type="EMBL" id="WIWP01000120">
    <property type="protein sequence ID" value="MQT28782.1"/>
    <property type="molecule type" value="Genomic_DNA"/>
</dbReference>
<dbReference type="SUPFAM" id="SSF53474">
    <property type="entry name" value="alpha/beta-Hydrolases"/>
    <property type="match status" value="1"/>
</dbReference>
<keyword evidence="7" id="KW-1185">Reference proteome</keyword>
<feature type="domain" description="Carrier" evidence="5">
    <location>
        <begin position="688"/>
        <end position="765"/>
    </location>
</feature>
<organism evidence="6 7">
    <name type="scientific">Pseudomonas helleri</name>
    <dbReference type="NCBI Taxonomy" id="1608996"/>
    <lineage>
        <taxon>Bacteria</taxon>
        <taxon>Pseudomonadati</taxon>
        <taxon>Pseudomonadota</taxon>
        <taxon>Gammaproteobacteria</taxon>
        <taxon>Pseudomonadales</taxon>
        <taxon>Pseudomonadaceae</taxon>
        <taxon>Pseudomonas</taxon>
    </lineage>
</organism>
<dbReference type="InterPro" id="IPR010071">
    <property type="entry name" value="AA_adenyl_dom"/>
</dbReference>
<dbReference type="Gene3D" id="3.30.300.30">
    <property type="match status" value="1"/>
</dbReference>
<dbReference type="SUPFAM" id="SSF47336">
    <property type="entry name" value="ACP-like"/>
    <property type="match status" value="1"/>
</dbReference>
<dbReference type="Pfam" id="PF00668">
    <property type="entry name" value="Condensation"/>
    <property type="match status" value="1"/>
</dbReference>
<evidence type="ECO:0000259" key="5">
    <source>
        <dbReference type="PROSITE" id="PS50075"/>
    </source>
</evidence>
<dbReference type="Pfam" id="PF00975">
    <property type="entry name" value="Thioesterase"/>
    <property type="match status" value="1"/>
</dbReference>
<dbReference type="Gene3D" id="3.40.50.1820">
    <property type="entry name" value="alpha/beta hydrolase"/>
    <property type="match status" value="1"/>
</dbReference>